<evidence type="ECO:0000313" key="2">
    <source>
        <dbReference type="EMBL" id="KKP71974.1"/>
    </source>
</evidence>
<sequence>MAKYNRNSGKSWDDKQVNQLEKLAKKNTPTRVIGLIMGRTPDAIYKKASQEKIGLDPTNQSPYNRRRK</sequence>
<dbReference type="AlphaFoldDB" id="A0A0G0BR59"/>
<reference evidence="2 3" key="1">
    <citation type="journal article" date="2015" name="Nature">
        <title>rRNA introns, odd ribosomes, and small enigmatic genomes across a large radiation of phyla.</title>
        <authorList>
            <person name="Brown C.T."/>
            <person name="Hug L.A."/>
            <person name="Thomas B.C."/>
            <person name="Sharon I."/>
            <person name="Castelle C.J."/>
            <person name="Singh A."/>
            <person name="Wilkins M.J."/>
            <person name="Williams K.H."/>
            <person name="Banfield J.F."/>
        </authorList>
    </citation>
    <scope>NUCLEOTIDE SEQUENCE [LARGE SCALE GENOMIC DNA]</scope>
</reference>
<dbReference type="Proteomes" id="UP000034923">
    <property type="component" value="Unassembled WGS sequence"/>
</dbReference>
<feature type="region of interest" description="Disordered" evidence="1">
    <location>
        <begin position="48"/>
        <end position="68"/>
    </location>
</feature>
<accession>A0A0G0BR59</accession>
<proteinExistence type="predicted"/>
<gene>
    <name evidence="2" type="ORF">UR70_C0015G0003</name>
</gene>
<organism evidence="2 3">
    <name type="scientific">Candidatus Nomurabacteria bacterium GW2011_GWB1_35_20</name>
    <dbReference type="NCBI Taxonomy" id="1618740"/>
    <lineage>
        <taxon>Bacteria</taxon>
        <taxon>Candidatus Nomuraibacteriota</taxon>
    </lineage>
</organism>
<dbReference type="EMBL" id="LBQE01000015">
    <property type="protein sequence ID" value="KKP71974.1"/>
    <property type="molecule type" value="Genomic_DNA"/>
</dbReference>
<name>A0A0G0BR59_9BACT</name>
<feature type="compositionally biased region" description="Polar residues" evidence="1">
    <location>
        <begin position="57"/>
        <end position="68"/>
    </location>
</feature>
<evidence type="ECO:0000313" key="3">
    <source>
        <dbReference type="Proteomes" id="UP000034923"/>
    </source>
</evidence>
<comment type="caution">
    <text evidence="2">The sequence shown here is derived from an EMBL/GenBank/DDBJ whole genome shotgun (WGS) entry which is preliminary data.</text>
</comment>
<evidence type="ECO:0000256" key="1">
    <source>
        <dbReference type="SAM" id="MobiDB-lite"/>
    </source>
</evidence>
<protein>
    <submittedName>
        <fullName evidence="2">Uncharacterized protein</fullName>
    </submittedName>
</protein>